<dbReference type="Gene3D" id="1.20.5.170">
    <property type="match status" value="1"/>
</dbReference>
<dbReference type="SUPFAM" id="SSF57959">
    <property type="entry name" value="Leucine zipper domain"/>
    <property type="match status" value="1"/>
</dbReference>
<gene>
    <name evidence="3" type="ORF">THRCLA_04670</name>
</gene>
<dbReference type="OrthoDB" id="168113at2759"/>
<dbReference type="InterPro" id="IPR046347">
    <property type="entry name" value="bZIP_sf"/>
</dbReference>
<dbReference type="EMBL" id="JNBS01001045">
    <property type="protein sequence ID" value="OQS03004.1"/>
    <property type="molecule type" value="Genomic_DNA"/>
</dbReference>
<dbReference type="AlphaFoldDB" id="A0A1V9ZYC3"/>
<accession>A0A1V9ZYC3</accession>
<feature type="region of interest" description="Disordered" evidence="1">
    <location>
        <begin position="141"/>
        <end position="225"/>
    </location>
</feature>
<proteinExistence type="predicted"/>
<feature type="compositionally biased region" description="Pro residues" evidence="1">
    <location>
        <begin position="146"/>
        <end position="162"/>
    </location>
</feature>
<organism evidence="3 4">
    <name type="scientific">Thraustotheca clavata</name>
    <dbReference type="NCBI Taxonomy" id="74557"/>
    <lineage>
        <taxon>Eukaryota</taxon>
        <taxon>Sar</taxon>
        <taxon>Stramenopiles</taxon>
        <taxon>Oomycota</taxon>
        <taxon>Saprolegniomycetes</taxon>
        <taxon>Saprolegniales</taxon>
        <taxon>Achlyaceae</taxon>
        <taxon>Thraustotheca</taxon>
    </lineage>
</organism>
<evidence type="ECO:0000313" key="3">
    <source>
        <dbReference type="EMBL" id="OQS03004.1"/>
    </source>
</evidence>
<feature type="compositionally biased region" description="Low complexity" evidence="1">
    <location>
        <begin position="164"/>
        <end position="214"/>
    </location>
</feature>
<dbReference type="Pfam" id="PF00170">
    <property type="entry name" value="bZIP_1"/>
    <property type="match status" value="1"/>
</dbReference>
<keyword evidence="4" id="KW-1185">Reference proteome</keyword>
<dbReference type="STRING" id="74557.A0A1V9ZYC3"/>
<evidence type="ECO:0000259" key="2">
    <source>
        <dbReference type="PROSITE" id="PS00036"/>
    </source>
</evidence>
<sequence>MSKISKSKRNYLYSPYQVNDSLAEVTGDTTFIDPVLSGLPANLSRNLWDDWNEETMLQDDTTLANFASGMDMTFAEQQKPTSSQTYNFLDALIMENTPKNEPMNGNGLIPPPLQLNNANGGNDMASNNYTGYNQTMEYAKPAWQPQEPPATLPTQPMWPPQEKPQQNQISPPQLQQPPLQQLQQPQLQQLQQPQLQQPQLQQSQVQPQQNLQVLGGPTPQILHSGMNPFGGQNVMMPGFVYSQPMMGFNPMMQMSMPMQMNMMQMNPMMPMPQPGTPLMPMAMPPNVAAVAPNFIAKPPLKPTAPFVQIARKPGTPEMSAMLANLLEEEAEKKNKKLERNRDSARESRRKQQKYVEVLEDGIQQLQITKEHIQRHRWGRVPLNFEAICGTAPRHGNAFDIVKWTSRQKRMLSLPTKTRIQELNRCFVALGHTLSRLQASILEMQIVSKALEVSNELVTYLGLDQEQAKVLQATAKAMQEEETMRIMILVKAYKGLRRYAYELCSLGPTMDVYFRETMSNEQMCKLLSWSESSRWDIERLRFDTNDKKTI</sequence>
<dbReference type="SMART" id="SM00338">
    <property type="entry name" value="BRLZ"/>
    <property type="match status" value="1"/>
</dbReference>
<feature type="region of interest" description="Disordered" evidence="1">
    <location>
        <begin position="100"/>
        <end position="129"/>
    </location>
</feature>
<reference evidence="3 4" key="1">
    <citation type="journal article" date="2014" name="Genome Biol. Evol.">
        <title>The secreted proteins of Achlya hypogyna and Thraustotheca clavata identify the ancestral oomycete secretome and reveal gene acquisitions by horizontal gene transfer.</title>
        <authorList>
            <person name="Misner I."/>
            <person name="Blouin N."/>
            <person name="Leonard G."/>
            <person name="Richards T.A."/>
            <person name="Lane C.E."/>
        </authorList>
    </citation>
    <scope>NUCLEOTIDE SEQUENCE [LARGE SCALE GENOMIC DNA]</scope>
    <source>
        <strain evidence="3 4">ATCC 34112</strain>
    </source>
</reference>
<feature type="domain" description="BZIP" evidence="2">
    <location>
        <begin position="335"/>
        <end position="350"/>
    </location>
</feature>
<feature type="compositionally biased region" description="Polar residues" evidence="1">
    <location>
        <begin position="114"/>
        <end position="129"/>
    </location>
</feature>
<dbReference type="PROSITE" id="PS00036">
    <property type="entry name" value="BZIP_BASIC"/>
    <property type="match status" value="1"/>
</dbReference>
<dbReference type="InterPro" id="IPR004827">
    <property type="entry name" value="bZIP"/>
</dbReference>
<evidence type="ECO:0000313" key="4">
    <source>
        <dbReference type="Proteomes" id="UP000243217"/>
    </source>
</evidence>
<comment type="caution">
    <text evidence="3">The sequence shown here is derived from an EMBL/GenBank/DDBJ whole genome shotgun (WGS) entry which is preliminary data.</text>
</comment>
<protein>
    <recommendedName>
        <fullName evidence="2">BZIP domain-containing protein</fullName>
    </recommendedName>
</protein>
<dbReference type="Proteomes" id="UP000243217">
    <property type="component" value="Unassembled WGS sequence"/>
</dbReference>
<dbReference type="GO" id="GO:0003700">
    <property type="term" value="F:DNA-binding transcription factor activity"/>
    <property type="evidence" value="ECO:0007669"/>
    <property type="project" value="InterPro"/>
</dbReference>
<evidence type="ECO:0000256" key="1">
    <source>
        <dbReference type="SAM" id="MobiDB-lite"/>
    </source>
</evidence>
<feature type="compositionally biased region" description="Basic and acidic residues" evidence="1">
    <location>
        <begin position="337"/>
        <end position="346"/>
    </location>
</feature>
<name>A0A1V9ZYC3_9STRA</name>
<feature type="region of interest" description="Disordered" evidence="1">
    <location>
        <begin position="332"/>
        <end position="351"/>
    </location>
</feature>